<evidence type="ECO:0008006" key="3">
    <source>
        <dbReference type="Google" id="ProtNLM"/>
    </source>
</evidence>
<evidence type="ECO:0000313" key="2">
    <source>
        <dbReference type="Proteomes" id="UP001174208"/>
    </source>
</evidence>
<keyword evidence="2" id="KW-1185">Reference proteome</keyword>
<reference evidence="1" key="1">
    <citation type="submission" date="2023-06" db="EMBL/GenBank/DDBJ databases">
        <title>MT1 and MT2 Draft Genomes of Novel Species.</title>
        <authorList>
            <person name="Venkateswaran K."/>
        </authorList>
    </citation>
    <scope>NUCLEOTIDE SEQUENCE</scope>
    <source>
        <strain evidence="1">F6_8S_P_1B</strain>
    </source>
</reference>
<organism evidence="1 2">
    <name type="scientific">Leifsonia williamsii</name>
    <dbReference type="NCBI Taxonomy" id="3035919"/>
    <lineage>
        <taxon>Bacteria</taxon>
        <taxon>Bacillati</taxon>
        <taxon>Actinomycetota</taxon>
        <taxon>Actinomycetes</taxon>
        <taxon>Micrococcales</taxon>
        <taxon>Microbacteriaceae</taxon>
        <taxon>Leifsonia</taxon>
    </lineage>
</organism>
<dbReference type="RefSeq" id="WP_301210321.1">
    <property type="nucleotide sequence ID" value="NZ_JAROCF010000001.1"/>
</dbReference>
<dbReference type="EMBL" id="JAROCF010000001">
    <property type="protein sequence ID" value="MDN4613898.1"/>
    <property type="molecule type" value="Genomic_DNA"/>
</dbReference>
<accession>A0ABT8K8W5</accession>
<protein>
    <recommendedName>
        <fullName evidence="3">Flagellar protein FliO/FliZ</fullName>
    </recommendedName>
</protein>
<evidence type="ECO:0000313" key="1">
    <source>
        <dbReference type="EMBL" id="MDN4613898.1"/>
    </source>
</evidence>
<gene>
    <name evidence="1" type="ORF">P5G50_05470</name>
</gene>
<comment type="caution">
    <text evidence="1">The sequence shown here is derived from an EMBL/GenBank/DDBJ whole genome shotgun (WGS) entry which is preliminary data.</text>
</comment>
<proteinExistence type="predicted"/>
<dbReference type="Proteomes" id="UP001174208">
    <property type="component" value="Unassembled WGS sequence"/>
</dbReference>
<name>A0ABT8K8W5_9MICO</name>
<sequence>MIYVAVVLGLFAVFVGAVIWRMEVLRRHASSPLGVCGIVSNKRTAQESGTIGGAPLGGISLRPLAVVPKSFVLTIATEGGERQIVVDEALFSRVEIGDSFPPSPR</sequence>